<evidence type="ECO:0000256" key="6">
    <source>
        <dbReference type="SAM" id="Phobius"/>
    </source>
</evidence>
<feature type="transmembrane region" description="Helical" evidence="6">
    <location>
        <begin position="248"/>
        <end position="265"/>
    </location>
</feature>
<gene>
    <name evidence="7" type="ORF">H9X81_02845</name>
</gene>
<feature type="transmembrane region" description="Helical" evidence="6">
    <location>
        <begin position="22"/>
        <end position="48"/>
    </location>
</feature>
<dbReference type="Pfam" id="PF01554">
    <property type="entry name" value="MatE"/>
    <property type="match status" value="2"/>
</dbReference>
<dbReference type="Proteomes" id="UP000724149">
    <property type="component" value="Unassembled WGS sequence"/>
</dbReference>
<feature type="transmembrane region" description="Helical" evidence="6">
    <location>
        <begin position="96"/>
        <end position="123"/>
    </location>
</feature>
<reference evidence="7 8" key="1">
    <citation type="journal article" date="2021" name="Sci. Rep.">
        <title>The distribution of antibiotic resistance genes in chicken gut microbiota commensals.</title>
        <authorList>
            <person name="Juricova H."/>
            <person name="Matiasovicova J."/>
            <person name="Kubasova T."/>
            <person name="Cejkova D."/>
            <person name="Rychlik I."/>
        </authorList>
    </citation>
    <scope>NUCLEOTIDE SEQUENCE [LARGE SCALE GENOMIC DNA]</scope>
    <source>
        <strain evidence="7 8">An564</strain>
    </source>
</reference>
<feature type="transmembrane region" description="Helical" evidence="6">
    <location>
        <begin position="193"/>
        <end position="215"/>
    </location>
</feature>
<dbReference type="RefSeq" id="WP_204719670.1">
    <property type="nucleotide sequence ID" value="NZ_JACSNR010000002.1"/>
</dbReference>
<feature type="transmembrane region" description="Helical" evidence="6">
    <location>
        <begin position="60"/>
        <end position="84"/>
    </location>
</feature>
<dbReference type="InterPro" id="IPR002528">
    <property type="entry name" value="MATE_fam"/>
</dbReference>
<dbReference type="InterPro" id="IPR051327">
    <property type="entry name" value="MATE_MepA_subfamily"/>
</dbReference>
<proteinExistence type="predicted"/>
<evidence type="ECO:0000256" key="2">
    <source>
        <dbReference type="ARBA" id="ARBA00022475"/>
    </source>
</evidence>
<evidence type="ECO:0000313" key="8">
    <source>
        <dbReference type="Proteomes" id="UP000724149"/>
    </source>
</evidence>
<dbReference type="PANTHER" id="PTHR43823:SF3">
    <property type="entry name" value="MULTIDRUG EXPORT PROTEIN MEPA"/>
    <property type="match status" value="1"/>
</dbReference>
<organism evidence="7 8">
    <name type="scientific">Hydrogenoanaerobacterium saccharovorans</name>
    <dbReference type="NCBI Taxonomy" id="474960"/>
    <lineage>
        <taxon>Bacteria</taxon>
        <taxon>Bacillati</taxon>
        <taxon>Bacillota</taxon>
        <taxon>Clostridia</taxon>
        <taxon>Eubacteriales</taxon>
        <taxon>Oscillospiraceae</taxon>
        <taxon>Hydrogenoanaerobacterium</taxon>
    </lineage>
</organism>
<evidence type="ECO:0000256" key="3">
    <source>
        <dbReference type="ARBA" id="ARBA00022692"/>
    </source>
</evidence>
<evidence type="ECO:0000256" key="4">
    <source>
        <dbReference type="ARBA" id="ARBA00022989"/>
    </source>
</evidence>
<feature type="transmembrane region" description="Helical" evidence="6">
    <location>
        <begin position="168"/>
        <end position="187"/>
    </location>
</feature>
<feature type="transmembrane region" description="Helical" evidence="6">
    <location>
        <begin position="143"/>
        <end position="161"/>
    </location>
</feature>
<accession>A0ABS2GKV2</accession>
<evidence type="ECO:0000256" key="1">
    <source>
        <dbReference type="ARBA" id="ARBA00004651"/>
    </source>
</evidence>
<keyword evidence="4 6" id="KW-1133">Transmembrane helix</keyword>
<comment type="caution">
    <text evidence="7">The sequence shown here is derived from an EMBL/GenBank/DDBJ whole genome shotgun (WGS) entry which is preliminary data.</text>
</comment>
<evidence type="ECO:0000313" key="7">
    <source>
        <dbReference type="EMBL" id="MBM6922636.1"/>
    </source>
</evidence>
<name>A0ABS2GKV2_9FIRM</name>
<protein>
    <submittedName>
        <fullName evidence="7">MATE family efflux transporter</fullName>
    </submittedName>
</protein>
<dbReference type="EMBL" id="JACSNR010000002">
    <property type="protein sequence ID" value="MBM6922636.1"/>
    <property type="molecule type" value="Genomic_DNA"/>
</dbReference>
<keyword evidence="3 6" id="KW-0812">Transmembrane</keyword>
<sequence length="318" mass="33953">MTASVSIDPAVRREVQSDYFRYLLPTLIGQIAHSFYCMADVFFVGAAVGSDGLAALNVALPVFTLFSAFSLMVGVGTATTASILTGQGQTQQTNRVFTQSMVLLAVVGLTLTLLTSVFIVPLARVFGATDRILTEVVDYMRPINLLAFAYIFSGALGVIIRADGNPRLVMIAGTTGNICNIVLDYVFTMKLGMGMFGAGLATILGHCVAVLFYLLHFALHQNHLHLTRNFFDPAACVRVLRNGIGSSILELSAGLIVLLFNIALLRVSGEAAVAIFSVLSNIAYVGKGVFNGMAQAAQPILSTSYGAGRYDRVRPALR</sequence>
<feature type="transmembrane region" description="Helical" evidence="6">
    <location>
        <begin position="271"/>
        <end position="290"/>
    </location>
</feature>
<dbReference type="PANTHER" id="PTHR43823">
    <property type="entry name" value="SPORULATION PROTEIN YKVU"/>
    <property type="match status" value="1"/>
</dbReference>
<keyword evidence="8" id="KW-1185">Reference proteome</keyword>
<keyword evidence="5 6" id="KW-0472">Membrane</keyword>
<keyword evidence="2" id="KW-1003">Cell membrane</keyword>
<comment type="subcellular location">
    <subcellularLocation>
        <location evidence="1">Cell membrane</location>
        <topology evidence="1">Multi-pass membrane protein</topology>
    </subcellularLocation>
</comment>
<evidence type="ECO:0000256" key="5">
    <source>
        <dbReference type="ARBA" id="ARBA00023136"/>
    </source>
</evidence>